<reference evidence="2" key="1">
    <citation type="submission" date="2021-11" db="EMBL/GenBank/DDBJ databases">
        <authorList>
            <person name="Herlambang A."/>
            <person name="Guo Y."/>
            <person name="Takashima Y."/>
            <person name="Nishizawa T."/>
        </authorList>
    </citation>
    <scope>NUCLEOTIDE SEQUENCE</scope>
    <source>
        <strain evidence="2">E1425</strain>
    </source>
</reference>
<feature type="compositionally biased region" description="Basic and acidic residues" evidence="1">
    <location>
        <begin position="496"/>
        <end position="510"/>
    </location>
</feature>
<evidence type="ECO:0000313" key="3">
    <source>
        <dbReference type="Proteomes" id="UP000827284"/>
    </source>
</evidence>
<name>A0A9P3LTS3_9FUNG</name>
<protein>
    <recommendedName>
        <fullName evidence="4">F-box domain-containing protein</fullName>
    </recommendedName>
</protein>
<evidence type="ECO:0000313" key="2">
    <source>
        <dbReference type="EMBL" id="GJJ70298.1"/>
    </source>
</evidence>
<reference evidence="2" key="2">
    <citation type="journal article" date="2022" name="Microbiol. Resour. Announc.">
        <title>Whole-Genome Sequence of Entomortierella parvispora E1425, a Mucoromycotan Fungus Associated with Burkholderiaceae-Related Endosymbiotic Bacteria.</title>
        <authorList>
            <person name="Herlambang A."/>
            <person name="Guo Y."/>
            <person name="Takashima Y."/>
            <person name="Narisawa K."/>
            <person name="Ohta H."/>
            <person name="Nishizawa T."/>
        </authorList>
    </citation>
    <scope>NUCLEOTIDE SEQUENCE</scope>
    <source>
        <strain evidence="2">E1425</strain>
    </source>
</reference>
<evidence type="ECO:0008006" key="4">
    <source>
        <dbReference type="Google" id="ProtNLM"/>
    </source>
</evidence>
<feature type="region of interest" description="Disordered" evidence="1">
    <location>
        <begin position="496"/>
        <end position="581"/>
    </location>
</feature>
<comment type="caution">
    <text evidence="2">The sequence shown here is derived from an EMBL/GenBank/DDBJ whole genome shotgun (WGS) entry which is preliminary data.</text>
</comment>
<sequence>MSIHHLFDIYEICALIASYFTTSRDLYALTLVNRQWHQSFNPLLWQECHIFLTSKDAPRPFQGRRYVPDRQKQQPTDHALARWGHFIRSFKLKIFTANVSTFILDLMRLHSRQLVSVTIASASMSTDDFKEQVMGLAPMMIDFGALCRNDVEEDCGEGCSDIHLSTDSISTFDHGLLSHTITSLKLELELSVVREVLPVMIAARRQDDGVLAGLLHFQLECEDLHSQTMEEVVKTKRLPVSTVHDFLNVFPKLETLCTSFMLIMEDGDLPLDKNPIAQGEERFQGASPRLRSLTVTPSSAKVLSSLLARTVTLAVITATPRTISAISSSKGSTEPFLPTASGLQKLSLNCFTDQPLLSTVTEHRLSGLESFSYTRQGQFAYNLFPPKSNQDQDWIALWKSLPRLKSLYTICINLSSQVSRSLIAHCPRLEKVIQISIWQQQTDAVRDPGWGGALEILRGANELKILQFSQYVDVKFFHRLMRHPTSLSILLLEGSESHSDDHGTAAHEETGSENGAGGAEEVGQETDNVDTIEPLSHSPGFDHGESDDGVEDENDYEEESEEEDDQDYVYEDDSDDTYSEDYDYEGEVAGDEQDEEEQEQESIAQCISETGCLNSLQILRIHRLSLDGPTENHIFRQAIRLLSRLRCLQVGGIGMERWALLSPEDIGLRCGMDLPEGQFIYPCLREVTLSKIRGDTNDDIESIVAIMPNLCTFQTIGLNLFCDDIFDIRNQKQVE</sequence>
<gene>
    <name evidence="2" type="ORF">EMPS_02647</name>
</gene>
<accession>A0A9P3LTS3</accession>
<dbReference type="InterPro" id="IPR032675">
    <property type="entry name" value="LRR_dom_sf"/>
</dbReference>
<dbReference type="OrthoDB" id="2397020at2759"/>
<dbReference type="AlphaFoldDB" id="A0A9P3LTS3"/>
<dbReference type="Gene3D" id="3.80.10.10">
    <property type="entry name" value="Ribonuclease Inhibitor"/>
    <property type="match status" value="1"/>
</dbReference>
<feature type="compositionally biased region" description="Acidic residues" evidence="1">
    <location>
        <begin position="547"/>
        <end position="581"/>
    </location>
</feature>
<keyword evidence="3" id="KW-1185">Reference proteome</keyword>
<organism evidence="2 3">
    <name type="scientific">Entomortierella parvispora</name>
    <dbReference type="NCBI Taxonomy" id="205924"/>
    <lineage>
        <taxon>Eukaryota</taxon>
        <taxon>Fungi</taxon>
        <taxon>Fungi incertae sedis</taxon>
        <taxon>Mucoromycota</taxon>
        <taxon>Mortierellomycotina</taxon>
        <taxon>Mortierellomycetes</taxon>
        <taxon>Mortierellales</taxon>
        <taxon>Mortierellaceae</taxon>
        <taxon>Entomortierella</taxon>
    </lineage>
</organism>
<proteinExistence type="predicted"/>
<evidence type="ECO:0000256" key="1">
    <source>
        <dbReference type="SAM" id="MobiDB-lite"/>
    </source>
</evidence>
<dbReference type="Proteomes" id="UP000827284">
    <property type="component" value="Unassembled WGS sequence"/>
</dbReference>
<dbReference type="EMBL" id="BQFW01000004">
    <property type="protein sequence ID" value="GJJ70298.1"/>
    <property type="molecule type" value="Genomic_DNA"/>
</dbReference>